<evidence type="ECO:0000256" key="3">
    <source>
        <dbReference type="ARBA" id="ARBA00022801"/>
    </source>
</evidence>
<keyword evidence="7" id="KW-1185">Reference proteome</keyword>
<proteinExistence type="inferred from homology"/>
<dbReference type="PANTHER" id="PTHR10794:SF63">
    <property type="entry name" value="ALPHA_BETA HYDROLASE 1, ISOFORM A"/>
    <property type="match status" value="1"/>
</dbReference>
<dbReference type="GO" id="GO:0008126">
    <property type="term" value="F:acetylesterase activity"/>
    <property type="evidence" value="ECO:0007669"/>
    <property type="project" value="TreeGrafter"/>
</dbReference>
<evidence type="ECO:0000259" key="5">
    <source>
        <dbReference type="Pfam" id="PF00561"/>
    </source>
</evidence>
<dbReference type="GO" id="GO:0047372">
    <property type="term" value="F:monoacylglycerol lipase activity"/>
    <property type="evidence" value="ECO:0007669"/>
    <property type="project" value="TreeGrafter"/>
</dbReference>
<protein>
    <submittedName>
        <fullName evidence="6">LAMI_0F04214g1_1</fullName>
    </submittedName>
</protein>
<feature type="domain" description="AB hydrolase-1" evidence="5">
    <location>
        <begin position="140"/>
        <end position="386"/>
    </location>
</feature>
<gene>
    <name evidence="6" type="ORF">LAMI_0F04214G</name>
</gene>
<dbReference type="InterPro" id="IPR000952">
    <property type="entry name" value="AB_hydrolase_4_CS"/>
</dbReference>
<evidence type="ECO:0000313" key="7">
    <source>
        <dbReference type="Proteomes" id="UP000191024"/>
    </source>
</evidence>
<evidence type="ECO:0000256" key="2">
    <source>
        <dbReference type="ARBA" id="ARBA00022487"/>
    </source>
</evidence>
<dbReference type="GO" id="GO:0051793">
    <property type="term" value="P:medium-chain fatty acid catabolic process"/>
    <property type="evidence" value="ECO:0007669"/>
    <property type="project" value="TreeGrafter"/>
</dbReference>
<dbReference type="InterPro" id="IPR050960">
    <property type="entry name" value="AB_hydrolase_4_sf"/>
</dbReference>
<dbReference type="InterPro" id="IPR012020">
    <property type="entry name" value="ABHD4"/>
</dbReference>
<accession>A0A1G4JXN6</accession>
<dbReference type="AlphaFoldDB" id="A0A1G4JXN6"/>
<dbReference type="Proteomes" id="UP000191024">
    <property type="component" value="Chromosome F"/>
</dbReference>
<feature type="active site" description="Charge relay system" evidence="4">
    <location>
        <position position="382"/>
    </location>
</feature>
<dbReference type="PROSITE" id="PS01133">
    <property type="entry name" value="UPF0017"/>
    <property type="match status" value="1"/>
</dbReference>
<dbReference type="PANTHER" id="PTHR10794">
    <property type="entry name" value="ABHYDROLASE DOMAIN-CONTAINING PROTEIN"/>
    <property type="match status" value="1"/>
</dbReference>
<keyword evidence="2" id="KW-0719">Serine esterase</keyword>
<reference evidence="7" key="1">
    <citation type="submission" date="2016-03" db="EMBL/GenBank/DDBJ databases">
        <authorList>
            <person name="Devillers H."/>
        </authorList>
    </citation>
    <scope>NUCLEOTIDE SEQUENCE [LARGE SCALE GENOMIC DNA]</scope>
</reference>
<dbReference type="OrthoDB" id="5954035at2759"/>
<dbReference type="Gene3D" id="3.40.50.1820">
    <property type="entry name" value="alpha/beta hydrolase"/>
    <property type="match status" value="1"/>
</dbReference>
<dbReference type="InterPro" id="IPR029058">
    <property type="entry name" value="AB_hydrolase_fold"/>
</dbReference>
<keyword evidence="3" id="KW-0378">Hydrolase</keyword>
<feature type="active site" description="Charge relay system" evidence="4">
    <location>
        <position position="221"/>
    </location>
</feature>
<name>A0A1G4JXN6_9SACH</name>
<organism evidence="6 7">
    <name type="scientific">Lachancea mirantina</name>
    <dbReference type="NCBI Taxonomy" id="1230905"/>
    <lineage>
        <taxon>Eukaryota</taxon>
        <taxon>Fungi</taxon>
        <taxon>Dikarya</taxon>
        <taxon>Ascomycota</taxon>
        <taxon>Saccharomycotina</taxon>
        <taxon>Saccharomycetes</taxon>
        <taxon>Saccharomycetales</taxon>
        <taxon>Saccharomycetaceae</taxon>
        <taxon>Lachancea</taxon>
    </lineage>
</organism>
<dbReference type="PIRSF" id="PIRSF005211">
    <property type="entry name" value="Ab_hydro_YheT"/>
    <property type="match status" value="1"/>
</dbReference>
<comment type="similarity">
    <text evidence="1">Belongs to the AB hydrolase superfamily. AB hydrolase 4 family.</text>
</comment>
<dbReference type="GO" id="GO:0051792">
    <property type="term" value="P:medium-chain fatty acid biosynthetic process"/>
    <property type="evidence" value="ECO:0007669"/>
    <property type="project" value="TreeGrafter"/>
</dbReference>
<dbReference type="EMBL" id="LT598467">
    <property type="protein sequence ID" value="SCU95880.1"/>
    <property type="molecule type" value="Genomic_DNA"/>
</dbReference>
<evidence type="ECO:0000256" key="4">
    <source>
        <dbReference type="PIRSR" id="PIRSR005211-1"/>
    </source>
</evidence>
<sequence length="442" mass="50481">MWQDFLHYVPFFSHVKQTKSDELLKFKKCGESTDMSTIIDRFCPEFSDNSMQLFNPVLCSGHLQTIYAALRSFEEIDQVYYKRLVVKYCDGGEGTADFAVDAFEDDAGYVPSTQRNALLPQYAFFTPEESKAFTSQDDKPLLIVLHGLTGGSHESYVRGLVNRIRNCYGFEACVLNSRGCCESSITTPQLYNGMWTDDVREFVKQMRQRFPNRKFYLVGFSLGGSIAANYLGQEGENSDIECASVLGSPWDLCDSSYFLTSSWLGRLVYSRAFSKRLVKLIEDHLEVLREDPYMAQLYAEKLDKIETIEDFDNWFTAPMFGFNTSYEYYRHGSSANRLPQVRTPLLAINATDDPIVGSQSLPLREFQDNPYLLMVQSSKGGHIGWFDATGERWYLDPLCKFFSSFHAEVVAKDLQPDLSSVKLPHKNKFVGDRLVNATVRDY</sequence>
<feature type="active site" description="Charge relay system" evidence="4">
    <location>
        <position position="353"/>
    </location>
</feature>
<evidence type="ECO:0000256" key="1">
    <source>
        <dbReference type="ARBA" id="ARBA00010884"/>
    </source>
</evidence>
<dbReference type="InterPro" id="IPR000073">
    <property type="entry name" value="AB_hydrolase_1"/>
</dbReference>
<dbReference type="Pfam" id="PF00561">
    <property type="entry name" value="Abhydrolase_1"/>
    <property type="match status" value="1"/>
</dbReference>
<dbReference type="SUPFAM" id="SSF53474">
    <property type="entry name" value="alpha/beta-Hydrolases"/>
    <property type="match status" value="1"/>
</dbReference>
<evidence type="ECO:0000313" key="6">
    <source>
        <dbReference type="EMBL" id="SCU95880.1"/>
    </source>
</evidence>